<dbReference type="SUPFAM" id="SSF53822">
    <property type="entry name" value="Periplasmic binding protein-like I"/>
    <property type="match status" value="1"/>
</dbReference>
<name>A0ABN6SC78_9BIFI</name>
<keyword evidence="3" id="KW-0804">Transcription</keyword>
<dbReference type="CDD" id="cd01392">
    <property type="entry name" value="HTH_LacI"/>
    <property type="match status" value="1"/>
</dbReference>
<dbReference type="InterPro" id="IPR046335">
    <property type="entry name" value="LacI/GalR-like_sensor"/>
</dbReference>
<dbReference type="SUPFAM" id="SSF47413">
    <property type="entry name" value="lambda repressor-like DNA-binding domains"/>
    <property type="match status" value="1"/>
</dbReference>
<reference evidence="5 6" key="1">
    <citation type="journal article" date="2023" name="Microbiol. Spectr.">
        <title>Symbiosis of Carpenter Bees with Uncharacterized Lactic Acid Bacteria Showing NAD Auxotrophy.</title>
        <authorList>
            <person name="Kawasaki S."/>
            <person name="Ozawa K."/>
            <person name="Mori T."/>
            <person name="Yamamoto A."/>
            <person name="Ito M."/>
            <person name="Ohkuma M."/>
            <person name="Sakamoto M."/>
            <person name="Matsutani M."/>
        </authorList>
    </citation>
    <scope>NUCLEOTIDE SEQUENCE [LARGE SCALE GENOMIC DNA]</scope>
    <source>
        <strain evidence="5 6">Kim37-2</strain>
    </source>
</reference>
<keyword evidence="6" id="KW-1185">Reference proteome</keyword>
<dbReference type="InterPro" id="IPR028082">
    <property type="entry name" value="Peripla_BP_I"/>
</dbReference>
<sequence length="345" mass="36903">MAAQEHLPQAGEGPARRVTIRQVAQAAGVSPSTVSRAFAKPDRVSAATSKRIFAAADELGYYSRPVESVPLRAIRGLIAIIVPDIANQFFSDIIRAVQHECTAGGFSLIVAESQESASRERAAFDHIVSYADGVILVSSRMPDAMIRKCAQTRPLVVVNRSVRGVPSVAIDISTGIAQALDYLVALGFNSLTYLDGPSSSWSVGVRWKCLEAECHRRQVSVRRLWPGAPTVAGGAKFVSTYRENPTGAVMAHNDLMALGFMSAMRAVGYRCPRDFSIIGFDNDMVSQLTQPTLTSVCSSQTRLGTEAARALLLKIKGDLSGTFTASVASQLLVRQSCGALQVSGK</sequence>
<dbReference type="Pfam" id="PF00356">
    <property type="entry name" value="LacI"/>
    <property type="match status" value="1"/>
</dbReference>
<gene>
    <name evidence="5" type="ORF">KIM372_03230</name>
</gene>
<accession>A0ABN6SC78</accession>
<dbReference type="PANTHER" id="PTHR30146">
    <property type="entry name" value="LACI-RELATED TRANSCRIPTIONAL REPRESSOR"/>
    <property type="match status" value="1"/>
</dbReference>
<evidence type="ECO:0000313" key="6">
    <source>
        <dbReference type="Proteomes" id="UP001321766"/>
    </source>
</evidence>
<dbReference type="Gene3D" id="3.40.50.2300">
    <property type="match status" value="2"/>
</dbReference>
<keyword evidence="2" id="KW-0238">DNA-binding</keyword>
<keyword evidence="1" id="KW-0805">Transcription regulation</keyword>
<evidence type="ECO:0000259" key="4">
    <source>
        <dbReference type="PROSITE" id="PS50932"/>
    </source>
</evidence>
<dbReference type="InterPro" id="IPR000843">
    <property type="entry name" value="HTH_LacI"/>
</dbReference>
<dbReference type="SMART" id="SM00354">
    <property type="entry name" value="HTH_LACI"/>
    <property type="match status" value="1"/>
</dbReference>
<dbReference type="PROSITE" id="PS50932">
    <property type="entry name" value="HTH_LACI_2"/>
    <property type="match status" value="1"/>
</dbReference>
<evidence type="ECO:0000256" key="3">
    <source>
        <dbReference type="ARBA" id="ARBA00023163"/>
    </source>
</evidence>
<dbReference type="PANTHER" id="PTHR30146:SF138">
    <property type="entry name" value="TRANSCRIPTIONAL REGULATORY PROTEIN"/>
    <property type="match status" value="1"/>
</dbReference>
<dbReference type="CDD" id="cd06267">
    <property type="entry name" value="PBP1_LacI_sugar_binding-like"/>
    <property type="match status" value="1"/>
</dbReference>
<dbReference type="InterPro" id="IPR010982">
    <property type="entry name" value="Lambda_DNA-bd_dom_sf"/>
</dbReference>
<protein>
    <submittedName>
        <fullName evidence="5">LacI family transcriptional regulator</fullName>
    </submittedName>
</protein>
<feature type="domain" description="HTH lacI-type" evidence="4">
    <location>
        <begin position="18"/>
        <end position="79"/>
    </location>
</feature>
<evidence type="ECO:0000313" key="5">
    <source>
        <dbReference type="EMBL" id="BDR52416.1"/>
    </source>
</evidence>
<evidence type="ECO:0000256" key="1">
    <source>
        <dbReference type="ARBA" id="ARBA00023015"/>
    </source>
</evidence>
<dbReference type="Proteomes" id="UP001321766">
    <property type="component" value="Chromosome"/>
</dbReference>
<dbReference type="Pfam" id="PF13377">
    <property type="entry name" value="Peripla_BP_3"/>
    <property type="match status" value="1"/>
</dbReference>
<dbReference type="Gene3D" id="1.10.260.40">
    <property type="entry name" value="lambda repressor-like DNA-binding domains"/>
    <property type="match status" value="1"/>
</dbReference>
<organism evidence="5 6">
    <name type="scientific">Bombiscardovia nodaiensis</name>
    <dbReference type="NCBI Taxonomy" id="2932181"/>
    <lineage>
        <taxon>Bacteria</taxon>
        <taxon>Bacillati</taxon>
        <taxon>Actinomycetota</taxon>
        <taxon>Actinomycetes</taxon>
        <taxon>Bifidobacteriales</taxon>
        <taxon>Bifidobacteriaceae</taxon>
        <taxon>Bombiscardovia</taxon>
    </lineage>
</organism>
<evidence type="ECO:0000256" key="2">
    <source>
        <dbReference type="ARBA" id="ARBA00023125"/>
    </source>
</evidence>
<dbReference type="EMBL" id="AP026798">
    <property type="protein sequence ID" value="BDR52416.1"/>
    <property type="molecule type" value="Genomic_DNA"/>
</dbReference>
<proteinExistence type="predicted"/>